<gene>
    <name evidence="1" type="ORF">OESDEN_02328</name>
</gene>
<dbReference type="AlphaFoldDB" id="A0A0B1TKE2"/>
<evidence type="ECO:0000313" key="1">
    <source>
        <dbReference type="EMBL" id="KHJ97689.1"/>
    </source>
</evidence>
<dbReference type="Proteomes" id="UP000053660">
    <property type="component" value="Unassembled WGS sequence"/>
</dbReference>
<accession>A0A0B1TKE2</accession>
<keyword evidence="2" id="KW-1185">Reference proteome</keyword>
<dbReference type="EMBL" id="KN549414">
    <property type="protein sequence ID" value="KHJ97689.1"/>
    <property type="molecule type" value="Genomic_DNA"/>
</dbReference>
<name>A0A0B1TKE2_OESDE</name>
<evidence type="ECO:0000313" key="2">
    <source>
        <dbReference type="Proteomes" id="UP000053660"/>
    </source>
</evidence>
<reference evidence="1 2" key="1">
    <citation type="submission" date="2014-03" db="EMBL/GenBank/DDBJ databases">
        <title>Draft genome of the hookworm Oesophagostomum dentatum.</title>
        <authorList>
            <person name="Mitreva M."/>
        </authorList>
    </citation>
    <scope>NUCLEOTIDE SEQUENCE [LARGE SCALE GENOMIC DNA]</scope>
    <source>
        <strain evidence="1 2">OD-Hann</strain>
    </source>
</reference>
<proteinExistence type="predicted"/>
<protein>
    <submittedName>
        <fullName evidence="1">Uncharacterized protein</fullName>
    </submittedName>
</protein>
<organism evidence="1 2">
    <name type="scientific">Oesophagostomum dentatum</name>
    <name type="common">Nodular worm</name>
    <dbReference type="NCBI Taxonomy" id="61180"/>
    <lineage>
        <taxon>Eukaryota</taxon>
        <taxon>Metazoa</taxon>
        <taxon>Ecdysozoa</taxon>
        <taxon>Nematoda</taxon>
        <taxon>Chromadorea</taxon>
        <taxon>Rhabditida</taxon>
        <taxon>Rhabditina</taxon>
        <taxon>Rhabditomorpha</taxon>
        <taxon>Strongyloidea</taxon>
        <taxon>Strongylidae</taxon>
        <taxon>Oesophagostomum</taxon>
    </lineage>
</organism>
<sequence length="46" mass="5663">MKFYRRRRLARRLCRYFVISSISPLGYVQSHFSLCFFKNLFALTRI</sequence>